<keyword evidence="9" id="KW-1185">Reference proteome</keyword>
<proteinExistence type="inferred from homology"/>
<keyword evidence="3 8" id="KW-0418">Kinase</keyword>
<keyword evidence="2 5" id="KW-0547">Nucleotide-binding</keyword>
<comment type="caution">
    <text evidence="8">The sequence shown here is derived from an EMBL/GenBank/DDBJ whole genome shotgun (WGS) entry which is preliminary data.</text>
</comment>
<dbReference type="PROSITE" id="PS00108">
    <property type="entry name" value="PROTEIN_KINASE_ST"/>
    <property type="match status" value="1"/>
</dbReference>
<sequence length="340" mass="36680">MSWTRGPTIGRGSSAVVSLATAADGQIFAVKSANLSTSASLQKEEALLSHLCSPYIVKCLGSDKTRENGKRVFNLFLEYVPGGTLSDHIRKRGGALAETAIRAHARHILLGLCYLHREGLAHCDIKGQNILFGDGGGLKIADFGCARRVGPGPGSFSGTPAYMAPEVARGEEQGFAADVWAFGCTVVEMGTGSGPWPEMKDPAAALYRIAFSDDSPVVPGGFSDAARDMLARCLMRDPRERWSAAQLLQHPFFDSGEEEEIGLIRKSPTSVIIDRGIWDSFGESPGEVESNSDSPRERVRALVGDDFPGWAQGEDWITVREEVQNSQDLFQNSQDLGCES</sequence>
<dbReference type="PROSITE" id="PS00107">
    <property type="entry name" value="PROTEIN_KINASE_ATP"/>
    <property type="match status" value="1"/>
</dbReference>
<comment type="similarity">
    <text evidence="6">Belongs to the protein kinase superfamily.</text>
</comment>
<evidence type="ECO:0000256" key="1">
    <source>
        <dbReference type="ARBA" id="ARBA00022679"/>
    </source>
</evidence>
<evidence type="ECO:0000256" key="5">
    <source>
        <dbReference type="PROSITE-ProRule" id="PRU10141"/>
    </source>
</evidence>
<evidence type="ECO:0000256" key="2">
    <source>
        <dbReference type="ARBA" id="ARBA00022741"/>
    </source>
</evidence>
<dbReference type="InterPro" id="IPR008271">
    <property type="entry name" value="Ser/Thr_kinase_AS"/>
</dbReference>
<evidence type="ECO:0000313" key="8">
    <source>
        <dbReference type="EMBL" id="GER54903.1"/>
    </source>
</evidence>
<evidence type="ECO:0000313" key="9">
    <source>
        <dbReference type="Proteomes" id="UP000325081"/>
    </source>
</evidence>
<dbReference type="CDD" id="cd06606">
    <property type="entry name" value="STKc_MAPKKK"/>
    <property type="match status" value="1"/>
</dbReference>
<evidence type="ECO:0000256" key="6">
    <source>
        <dbReference type="RuleBase" id="RU000304"/>
    </source>
</evidence>
<dbReference type="SMART" id="SM00220">
    <property type="entry name" value="S_TKc"/>
    <property type="match status" value="1"/>
</dbReference>
<dbReference type="InterPro" id="IPR000719">
    <property type="entry name" value="Prot_kinase_dom"/>
</dbReference>
<dbReference type="AlphaFoldDB" id="A0A5A7RAX9"/>
<name>A0A5A7RAX9_STRAF</name>
<dbReference type="PANTHER" id="PTHR48011:SF76">
    <property type="entry name" value="MITOGEN-ACTIVATED PROTEIN KINASE KINASE KINASE 15"/>
    <property type="match status" value="1"/>
</dbReference>
<evidence type="ECO:0000259" key="7">
    <source>
        <dbReference type="PROSITE" id="PS50011"/>
    </source>
</evidence>
<dbReference type="EMBL" id="BKCP01011625">
    <property type="protein sequence ID" value="GER54903.1"/>
    <property type="molecule type" value="Genomic_DNA"/>
</dbReference>
<dbReference type="InterPro" id="IPR017441">
    <property type="entry name" value="Protein_kinase_ATP_BS"/>
</dbReference>
<dbReference type="Gene3D" id="1.10.510.10">
    <property type="entry name" value="Transferase(Phosphotransferase) domain 1"/>
    <property type="match status" value="1"/>
</dbReference>
<dbReference type="GO" id="GO:0007165">
    <property type="term" value="P:signal transduction"/>
    <property type="evidence" value="ECO:0007669"/>
    <property type="project" value="TreeGrafter"/>
</dbReference>
<dbReference type="Gene3D" id="3.30.200.20">
    <property type="entry name" value="Phosphorylase Kinase, domain 1"/>
    <property type="match status" value="1"/>
</dbReference>
<dbReference type="GO" id="GO:0005524">
    <property type="term" value="F:ATP binding"/>
    <property type="evidence" value="ECO:0007669"/>
    <property type="project" value="UniProtKB-UniRule"/>
</dbReference>
<evidence type="ECO:0000256" key="3">
    <source>
        <dbReference type="ARBA" id="ARBA00022777"/>
    </source>
</evidence>
<feature type="domain" description="Protein kinase" evidence="7">
    <location>
        <begin position="3"/>
        <end position="253"/>
    </location>
</feature>
<evidence type="ECO:0000256" key="4">
    <source>
        <dbReference type="ARBA" id="ARBA00022840"/>
    </source>
</evidence>
<dbReference type="Proteomes" id="UP000325081">
    <property type="component" value="Unassembled WGS sequence"/>
</dbReference>
<dbReference type="PROSITE" id="PS50011">
    <property type="entry name" value="PROTEIN_KINASE_DOM"/>
    <property type="match status" value="1"/>
</dbReference>
<reference evidence="9" key="1">
    <citation type="journal article" date="2019" name="Curr. Biol.">
        <title>Genome Sequence of Striga asiatica Provides Insight into the Evolution of Plant Parasitism.</title>
        <authorList>
            <person name="Yoshida S."/>
            <person name="Kim S."/>
            <person name="Wafula E.K."/>
            <person name="Tanskanen J."/>
            <person name="Kim Y.M."/>
            <person name="Honaas L."/>
            <person name="Yang Z."/>
            <person name="Spallek T."/>
            <person name="Conn C.E."/>
            <person name="Ichihashi Y."/>
            <person name="Cheong K."/>
            <person name="Cui S."/>
            <person name="Der J.P."/>
            <person name="Gundlach H."/>
            <person name="Jiao Y."/>
            <person name="Hori C."/>
            <person name="Ishida J.K."/>
            <person name="Kasahara H."/>
            <person name="Kiba T."/>
            <person name="Kim M.S."/>
            <person name="Koo N."/>
            <person name="Laohavisit A."/>
            <person name="Lee Y.H."/>
            <person name="Lumba S."/>
            <person name="McCourt P."/>
            <person name="Mortimer J.C."/>
            <person name="Mutuku J.M."/>
            <person name="Nomura T."/>
            <person name="Sasaki-Sekimoto Y."/>
            <person name="Seto Y."/>
            <person name="Wang Y."/>
            <person name="Wakatake T."/>
            <person name="Sakakibara H."/>
            <person name="Demura T."/>
            <person name="Yamaguchi S."/>
            <person name="Yoneyama K."/>
            <person name="Manabe R.I."/>
            <person name="Nelson D.C."/>
            <person name="Schulman A.H."/>
            <person name="Timko M.P."/>
            <person name="dePamphilis C.W."/>
            <person name="Choi D."/>
            <person name="Shirasu K."/>
        </authorList>
    </citation>
    <scope>NUCLEOTIDE SEQUENCE [LARGE SCALE GENOMIC DNA]</scope>
    <source>
        <strain evidence="9">cv. UVA1</strain>
    </source>
</reference>
<accession>A0A5A7RAX9</accession>
<dbReference type="Pfam" id="PF00069">
    <property type="entry name" value="Pkinase"/>
    <property type="match status" value="1"/>
</dbReference>
<gene>
    <name evidence="8" type="ORF">STAS_32537</name>
</gene>
<dbReference type="OrthoDB" id="275301at2759"/>
<keyword evidence="6" id="KW-0723">Serine/threonine-protein kinase</keyword>
<dbReference type="InterPro" id="IPR052751">
    <property type="entry name" value="Plant_MAPKKK"/>
</dbReference>
<dbReference type="SUPFAM" id="SSF56112">
    <property type="entry name" value="Protein kinase-like (PK-like)"/>
    <property type="match status" value="1"/>
</dbReference>
<dbReference type="GO" id="GO:0004674">
    <property type="term" value="F:protein serine/threonine kinase activity"/>
    <property type="evidence" value="ECO:0007669"/>
    <property type="project" value="UniProtKB-KW"/>
</dbReference>
<dbReference type="InterPro" id="IPR011009">
    <property type="entry name" value="Kinase-like_dom_sf"/>
</dbReference>
<organism evidence="8 9">
    <name type="scientific">Striga asiatica</name>
    <name type="common">Asiatic witchweed</name>
    <name type="synonym">Buchnera asiatica</name>
    <dbReference type="NCBI Taxonomy" id="4170"/>
    <lineage>
        <taxon>Eukaryota</taxon>
        <taxon>Viridiplantae</taxon>
        <taxon>Streptophyta</taxon>
        <taxon>Embryophyta</taxon>
        <taxon>Tracheophyta</taxon>
        <taxon>Spermatophyta</taxon>
        <taxon>Magnoliopsida</taxon>
        <taxon>eudicotyledons</taxon>
        <taxon>Gunneridae</taxon>
        <taxon>Pentapetalae</taxon>
        <taxon>asterids</taxon>
        <taxon>lamiids</taxon>
        <taxon>Lamiales</taxon>
        <taxon>Orobanchaceae</taxon>
        <taxon>Buchnereae</taxon>
        <taxon>Striga</taxon>
    </lineage>
</organism>
<keyword evidence="1" id="KW-0808">Transferase</keyword>
<keyword evidence="4 5" id="KW-0067">ATP-binding</keyword>
<protein>
    <submittedName>
        <fullName evidence="8">Mitogen-activated protein kinase kinase kinase</fullName>
    </submittedName>
</protein>
<dbReference type="PANTHER" id="PTHR48011">
    <property type="entry name" value="CCR4-NOT TRANSCRIPTIONAL COMPLEX SUBUNIT CAF120-RELATED"/>
    <property type="match status" value="1"/>
</dbReference>
<feature type="binding site" evidence="5">
    <location>
        <position position="31"/>
    </location>
    <ligand>
        <name>ATP</name>
        <dbReference type="ChEBI" id="CHEBI:30616"/>
    </ligand>
</feature>